<evidence type="ECO:0000256" key="2">
    <source>
        <dbReference type="ARBA" id="ARBA00003968"/>
    </source>
</evidence>
<keyword evidence="10 11" id="KW-0660">Purine salvage</keyword>
<dbReference type="EMBL" id="JAAONZ010000014">
    <property type="protein sequence ID" value="NHO67070.1"/>
    <property type="molecule type" value="Genomic_DNA"/>
</dbReference>
<evidence type="ECO:0000259" key="12">
    <source>
        <dbReference type="Pfam" id="PF00156"/>
    </source>
</evidence>
<evidence type="ECO:0000256" key="7">
    <source>
        <dbReference type="ARBA" id="ARBA00022490"/>
    </source>
</evidence>
<proteinExistence type="inferred from homology"/>
<evidence type="ECO:0000256" key="1">
    <source>
        <dbReference type="ARBA" id="ARBA00000868"/>
    </source>
</evidence>
<comment type="similarity">
    <text evidence="5 11">Belongs to the purine/pyrimidine phosphoribosyltransferase family.</text>
</comment>
<comment type="subcellular location">
    <subcellularLocation>
        <location evidence="3 11">Cytoplasm</location>
    </subcellularLocation>
</comment>
<dbReference type="InterPro" id="IPR000836">
    <property type="entry name" value="PRTase_dom"/>
</dbReference>
<dbReference type="GO" id="GO:0005737">
    <property type="term" value="C:cytoplasm"/>
    <property type="evidence" value="ECO:0007669"/>
    <property type="project" value="UniProtKB-SubCell"/>
</dbReference>
<dbReference type="NCBIfam" id="NF002634">
    <property type="entry name" value="PRK02304.1-3"/>
    <property type="match status" value="1"/>
</dbReference>
<dbReference type="RefSeq" id="WP_167189080.1">
    <property type="nucleotide sequence ID" value="NZ_JAAONZ010000014.1"/>
</dbReference>
<feature type="domain" description="Phosphoribosyltransferase" evidence="12">
    <location>
        <begin position="31"/>
        <end position="154"/>
    </location>
</feature>
<dbReference type="InterPro" id="IPR005764">
    <property type="entry name" value="Ade_phspho_trans"/>
</dbReference>
<keyword evidence="9 11" id="KW-0808">Transferase</keyword>
<comment type="pathway">
    <text evidence="4 11">Purine metabolism; AMP biosynthesis via salvage pathway; AMP from adenine: step 1/1.</text>
</comment>
<comment type="caution">
    <text evidence="13">The sequence shown here is derived from an EMBL/GenBank/DDBJ whole genome shotgun (WGS) entry which is preliminary data.</text>
</comment>
<dbReference type="NCBIfam" id="NF002636">
    <property type="entry name" value="PRK02304.1-5"/>
    <property type="match status" value="1"/>
</dbReference>
<dbReference type="Pfam" id="PF00156">
    <property type="entry name" value="Pribosyltran"/>
    <property type="match status" value="1"/>
</dbReference>
<dbReference type="InterPro" id="IPR050054">
    <property type="entry name" value="UPRTase/APRTase"/>
</dbReference>
<keyword evidence="7 11" id="KW-0963">Cytoplasm</keyword>
<dbReference type="HAMAP" id="MF_00004">
    <property type="entry name" value="Aden_phosphoribosyltr"/>
    <property type="match status" value="1"/>
</dbReference>
<dbReference type="GO" id="GO:0006168">
    <property type="term" value="P:adenine salvage"/>
    <property type="evidence" value="ECO:0007669"/>
    <property type="project" value="InterPro"/>
</dbReference>
<dbReference type="EC" id="2.4.2.7" evidence="6 11"/>
<comment type="subunit">
    <text evidence="11">Homodimer.</text>
</comment>
<gene>
    <name evidence="11" type="primary">apt</name>
    <name evidence="13" type="ORF">G8770_16090</name>
</gene>
<dbReference type="AlphaFoldDB" id="A0A9E5MMR2"/>
<dbReference type="InterPro" id="IPR029057">
    <property type="entry name" value="PRTase-like"/>
</dbReference>
<keyword evidence="8 11" id="KW-0328">Glycosyltransferase</keyword>
<dbReference type="GO" id="GO:0044209">
    <property type="term" value="P:AMP salvage"/>
    <property type="evidence" value="ECO:0007669"/>
    <property type="project" value="UniProtKB-UniRule"/>
</dbReference>
<dbReference type="GO" id="GO:0003999">
    <property type="term" value="F:adenine phosphoribosyltransferase activity"/>
    <property type="evidence" value="ECO:0007669"/>
    <property type="project" value="UniProtKB-UniRule"/>
</dbReference>
<evidence type="ECO:0000256" key="11">
    <source>
        <dbReference type="HAMAP-Rule" id="MF_00004"/>
    </source>
</evidence>
<evidence type="ECO:0000256" key="3">
    <source>
        <dbReference type="ARBA" id="ARBA00004496"/>
    </source>
</evidence>
<protein>
    <recommendedName>
        <fullName evidence="6 11">Adenine phosphoribosyltransferase</fullName>
        <shortName evidence="11">APRT</shortName>
        <ecNumber evidence="6 11">2.4.2.7</ecNumber>
    </recommendedName>
</protein>
<reference evidence="13" key="1">
    <citation type="submission" date="2020-03" db="EMBL/GenBank/DDBJ databases">
        <authorList>
            <person name="Guo F."/>
        </authorList>
    </citation>
    <scope>NUCLEOTIDE SEQUENCE</scope>
    <source>
        <strain evidence="13">JCM 30134</strain>
    </source>
</reference>
<dbReference type="GO" id="GO:0006166">
    <property type="term" value="P:purine ribonucleoside salvage"/>
    <property type="evidence" value="ECO:0007669"/>
    <property type="project" value="UniProtKB-KW"/>
</dbReference>
<organism evidence="13 14">
    <name type="scientific">Pseudomaricurvus hydrocarbonicus</name>
    <dbReference type="NCBI Taxonomy" id="1470433"/>
    <lineage>
        <taxon>Bacteria</taxon>
        <taxon>Pseudomonadati</taxon>
        <taxon>Pseudomonadota</taxon>
        <taxon>Gammaproteobacteria</taxon>
        <taxon>Cellvibrionales</taxon>
        <taxon>Cellvibrionaceae</taxon>
        <taxon>Pseudomaricurvus</taxon>
    </lineage>
</organism>
<dbReference type="GO" id="GO:0002055">
    <property type="term" value="F:adenine binding"/>
    <property type="evidence" value="ECO:0007669"/>
    <property type="project" value="TreeGrafter"/>
</dbReference>
<dbReference type="CDD" id="cd06223">
    <property type="entry name" value="PRTases_typeI"/>
    <property type="match status" value="1"/>
</dbReference>
<accession>A0A9E5MMR2</accession>
<dbReference type="PANTHER" id="PTHR32315">
    <property type="entry name" value="ADENINE PHOSPHORIBOSYLTRANSFERASE"/>
    <property type="match status" value="1"/>
</dbReference>
<sequence length="179" mass="19780">MAFDEFLLKAHIPIIQDWPVPGIKFRDITPLFRNPQTARQITDALVLRYMNSGITHIGALEARGFLLGSNLAYALNLPLLLIRKAGKLPGKVDRIDYQYEYSQGQLEIQQGSISRGDNVLLIDDLLATGQTLLAAAQLIHRQGGDVQEAATIIDLSNLGGRERLVEANIPVYSLLAFDD</sequence>
<dbReference type="SUPFAM" id="SSF53271">
    <property type="entry name" value="PRTase-like"/>
    <property type="match status" value="1"/>
</dbReference>
<evidence type="ECO:0000256" key="6">
    <source>
        <dbReference type="ARBA" id="ARBA00011893"/>
    </source>
</evidence>
<dbReference type="PANTHER" id="PTHR32315:SF3">
    <property type="entry name" value="ADENINE PHOSPHORIBOSYLTRANSFERASE"/>
    <property type="match status" value="1"/>
</dbReference>
<comment type="function">
    <text evidence="2 11">Catalyzes a salvage reaction resulting in the formation of AMP, that is energically less costly than de novo synthesis.</text>
</comment>
<comment type="catalytic activity">
    <reaction evidence="1 11">
        <text>AMP + diphosphate = 5-phospho-alpha-D-ribose 1-diphosphate + adenine</text>
        <dbReference type="Rhea" id="RHEA:16609"/>
        <dbReference type="ChEBI" id="CHEBI:16708"/>
        <dbReference type="ChEBI" id="CHEBI:33019"/>
        <dbReference type="ChEBI" id="CHEBI:58017"/>
        <dbReference type="ChEBI" id="CHEBI:456215"/>
        <dbReference type="EC" id="2.4.2.7"/>
    </reaction>
</comment>
<evidence type="ECO:0000256" key="8">
    <source>
        <dbReference type="ARBA" id="ARBA00022676"/>
    </source>
</evidence>
<evidence type="ECO:0000313" key="14">
    <source>
        <dbReference type="Proteomes" id="UP000787472"/>
    </source>
</evidence>
<evidence type="ECO:0000256" key="4">
    <source>
        <dbReference type="ARBA" id="ARBA00004659"/>
    </source>
</evidence>
<dbReference type="GO" id="GO:0016208">
    <property type="term" value="F:AMP binding"/>
    <property type="evidence" value="ECO:0007669"/>
    <property type="project" value="TreeGrafter"/>
</dbReference>
<name>A0A9E5MMR2_9GAMM</name>
<evidence type="ECO:0000313" key="13">
    <source>
        <dbReference type="EMBL" id="NHO67070.1"/>
    </source>
</evidence>
<evidence type="ECO:0000256" key="5">
    <source>
        <dbReference type="ARBA" id="ARBA00008391"/>
    </source>
</evidence>
<dbReference type="Gene3D" id="3.40.50.2020">
    <property type="match status" value="1"/>
</dbReference>
<keyword evidence="14" id="KW-1185">Reference proteome</keyword>
<evidence type="ECO:0000256" key="10">
    <source>
        <dbReference type="ARBA" id="ARBA00022726"/>
    </source>
</evidence>
<dbReference type="Proteomes" id="UP000787472">
    <property type="component" value="Unassembled WGS sequence"/>
</dbReference>
<dbReference type="FunFam" id="3.40.50.2020:FF:000021">
    <property type="entry name" value="Adenine phosphoribosyltransferase"/>
    <property type="match status" value="1"/>
</dbReference>
<evidence type="ECO:0000256" key="9">
    <source>
        <dbReference type="ARBA" id="ARBA00022679"/>
    </source>
</evidence>